<keyword evidence="1" id="KW-0732">Signal</keyword>
<dbReference type="PANTHER" id="PTHR33361">
    <property type="entry name" value="GLR0591 PROTEIN"/>
    <property type="match status" value="1"/>
</dbReference>
<evidence type="ECO:0000313" key="2">
    <source>
        <dbReference type="EMBL" id="EGF91237.1"/>
    </source>
</evidence>
<dbReference type="AlphaFoldDB" id="F4QPH9"/>
<keyword evidence="3" id="KW-1185">Reference proteome</keyword>
<dbReference type="EMBL" id="GL883078">
    <property type="protein sequence ID" value="EGF91237.1"/>
    <property type="molecule type" value="Genomic_DNA"/>
</dbReference>
<dbReference type="eggNOG" id="COG4805">
    <property type="taxonomic scope" value="Bacteria"/>
</dbReference>
<evidence type="ECO:0000256" key="1">
    <source>
        <dbReference type="SAM" id="SignalP"/>
    </source>
</evidence>
<name>F4QPH9_9CAUL</name>
<dbReference type="Proteomes" id="UP000006512">
    <property type="component" value="Unassembled WGS sequence"/>
</dbReference>
<reference evidence="3" key="1">
    <citation type="submission" date="2011-03" db="EMBL/GenBank/DDBJ databases">
        <title>Draft genome sequence of Brevundimonas diminuta.</title>
        <authorList>
            <person name="Brown P.J.B."/>
            <person name="Buechlein A."/>
            <person name="Hemmerich C."/>
            <person name="Brun Y.V."/>
        </authorList>
    </citation>
    <scope>NUCLEOTIDE SEQUENCE [LARGE SCALE GENOMIC DNA]</scope>
    <source>
        <strain evidence="3">C19</strain>
    </source>
</reference>
<protein>
    <submittedName>
        <fullName evidence="2">Tat twin-arginine translocation pathway signal sequence domain protein</fullName>
    </submittedName>
</protein>
<dbReference type="InterPro" id="IPR010281">
    <property type="entry name" value="DUF885"/>
</dbReference>
<organism evidence="2 3">
    <name type="scientific">Asticcacaulis biprosthecium C19</name>
    <dbReference type="NCBI Taxonomy" id="715226"/>
    <lineage>
        <taxon>Bacteria</taxon>
        <taxon>Pseudomonadati</taxon>
        <taxon>Pseudomonadota</taxon>
        <taxon>Alphaproteobacteria</taxon>
        <taxon>Caulobacterales</taxon>
        <taxon>Caulobacteraceae</taxon>
        <taxon>Asticcacaulis</taxon>
    </lineage>
</organism>
<feature type="signal peptide" evidence="1">
    <location>
        <begin position="1"/>
        <end position="31"/>
    </location>
</feature>
<proteinExistence type="predicted"/>
<sequence>MLNRRHLLASAAATAGAAAVGSAALNTAAWASDASVATKLNQVFDDIYQERLKHSPETLTSLGLDKGEYAAAKAKLSDYSLAEQKASSERTARHHAAVAAIPRDHLSGMDRINYDSVLWSLTQSKAGAEKFKFGSWGSQPYILSQLNGAYQSLPDFLATQHTVATQADADAFLSRIEGFATVLDQQTDRFNVDAAQGIVAPDFALDKAITQLQALRAIKGSDSSMTKALAEKATKAGVAGDWAAEAAKRIDGPVARALDAQIAALKAARPKAVHDAGIWRLKDGDAYYAHCARGGTTTDLTPEEIHKIGLDLVAEITAEADVKLKEIGYTKGTVGERMRALSEDPKYVYANTDEAKEQLLGDLNVQIRAIEAKLPDWFGVLPKTPVTVRRVPKETEAGAPGGYYQRPTLDGSRPGAYYINLRDTAEWPSWSLPTLTYHEAIPGHHMQISIQMEAQGLPMLRKTGGYSAYSEGWALYSELVAAEMGMYAEDKPGYIGYLQSSMFRAIRLVVDTGMHAKRWTREQAIQYFVATNGDQESAATTEIERYCVWPGQALSYMIGKIQWIRLRELARAKAGANFDIKKFHDTGLTCAAVPLAVLEQVYKDAGLI</sequence>
<dbReference type="OrthoDB" id="9763405at2"/>
<evidence type="ECO:0000313" key="3">
    <source>
        <dbReference type="Proteomes" id="UP000006512"/>
    </source>
</evidence>
<gene>
    <name evidence="2" type="ORF">ABI_26520</name>
</gene>
<dbReference type="HOGENOM" id="CLU_018914_0_0_5"/>
<dbReference type="PANTHER" id="PTHR33361:SF2">
    <property type="entry name" value="DUF885 DOMAIN-CONTAINING PROTEIN"/>
    <property type="match status" value="1"/>
</dbReference>
<dbReference type="STRING" id="715226.ABI_26520"/>
<dbReference type="PROSITE" id="PS51318">
    <property type="entry name" value="TAT"/>
    <property type="match status" value="1"/>
</dbReference>
<dbReference type="InterPro" id="IPR006311">
    <property type="entry name" value="TAT_signal"/>
</dbReference>
<dbReference type="Pfam" id="PF05960">
    <property type="entry name" value="DUF885"/>
    <property type="match status" value="1"/>
</dbReference>
<feature type="chain" id="PRO_5003314304" evidence="1">
    <location>
        <begin position="32"/>
        <end position="608"/>
    </location>
</feature>
<dbReference type="RefSeq" id="WP_006273433.1">
    <property type="nucleotide sequence ID" value="NZ_GL883078.1"/>
</dbReference>
<accession>F4QPH9</accession>